<reference evidence="2" key="1">
    <citation type="journal article" date="2012" name="J. Bacteriol.">
        <title>Genome sequences of type strains of seven species of the marine bacterium Pseudoalteromonas.</title>
        <authorList>
            <person name="Xie B.B."/>
            <person name="Shu Y.L."/>
            <person name="Qin Q.L."/>
            <person name="Rong J.C."/>
            <person name="Zhang X.Y."/>
            <person name="Chen X.L."/>
            <person name="Shi M."/>
            <person name="He H.L."/>
            <person name="Zhou B.C."/>
            <person name="Zhang Y.Z."/>
        </authorList>
    </citation>
    <scope>NUCLEOTIDE SEQUENCE [LARGE SCALE GENOMIC DNA]</scope>
    <source>
        <strain evidence="2">NCIMB 1889</strain>
    </source>
</reference>
<keyword evidence="1" id="KW-0812">Transmembrane</keyword>
<reference evidence="2" key="2">
    <citation type="submission" date="2013-04" db="EMBL/GenBank/DDBJ databases">
        <title>Genome sequence of Pseudoalteromonas citrea.</title>
        <authorList>
            <person name="Xie B.-B."/>
            <person name="Rong J.-C."/>
            <person name="Qin Q.-L."/>
            <person name="Shu Y.-L."/>
            <person name="Zhang Y.-Z."/>
        </authorList>
    </citation>
    <scope>NUCLEOTIDE SEQUENCE</scope>
    <source>
        <strain evidence="2">NCIMB 1889</strain>
    </source>
</reference>
<evidence type="ECO:0000256" key="1">
    <source>
        <dbReference type="SAM" id="Phobius"/>
    </source>
</evidence>
<proteinExistence type="predicted"/>
<accession>U1JF66</accession>
<dbReference type="AlphaFoldDB" id="U1JF66"/>
<keyword evidence="1" id="KW-1133">Transmembrane helix</keyword>
<evidence type="ECO:0000313" key="2">
    <source>
        <dbReference type="EMBL" id="ERG20051.1"/>
    </source>
</evidence>
<name>U1JF66_9GAMM</name>
<keyword evidence="1" id="KW-0472">Membrane</keyword>
<gene>
    <name evidence="2" type="ORF">PCIT_03563</name>
</gene>
<sequence length="80" mass="9014">MEFLELFRTGELPPILLGGIVSIIIALPFNLLIAKLKGFRKKPAIISSCIPILNMYVCVGYLLAAIFYQRRDKKSLSEDE</sequence>
<feature type="transmembrane region" description="Helical" evidence="1">
    <location>
        <begin position="12"/>
        <end position="33"/>
    </location>
</feature>
<dbReference type="EMBL" id="AHBZ02000043">
    <property type="protein sequence ID" value="ERG20051.1"/>
    <property type="molecule type" value="Genomic_DNA"/>
</dbReference>
<protein>
    <submittedName>
        <fullName evidence="2">Uncharacterized protein</fullName>
    </submittedName>
</protein>
<dbReference type="OrthoDB" id="6313101at2"/>
<feature type="transmembrane region" description="Helical" evidence="1">
    <location>
        <begin position="45"/>
        <end position="68"/>
    </location>
</feature>
<organism evidence="2">
    <name type="scientific">Pseudoalteromonas citrea DSM 8771</name>
    <dbReference type="NCBI Taxonomy" id="1117314"/>
    <lineage>
        <taxon>Bacteria</taxon>
        <taxon>Pseudomonadati</taxon>
        <taxon>Pseudomonadota</taxon>
        <taxon>Gammaproteobacteria</taxon>
        <taxon>Alteromonadales</taxon>
        <taxon>Pseudoalteromonadaceae</taxon>
        <taxon>Pseudoalteromonas</taxon>
    </lineage>
</organism>
<comment type="caution">
    <text evidence="2">The sequence shown here is derived from an EMBL/GenBank/DDBJ whole genome shotgun (WGS) entry which is preliminary data.</text>
</comment>